<dbReference type="GO" id="GO:0006886">
    <property type="term" value="P:intracellular protein transport"/>
    <property type="evidence" value="ECO:0007669"/>
    <property type="project" value="InterPro"/>
</dbReference>
<dbReference type="PANTHER" id="PTHR10635:SF0">
    <property type="entry name" value="COATOMER SUBUNIT BETA"/>
    <property type="match status" value="1"/>
</dbReference>
<dbReference type="GO" id="GO:0006891">
    <property type="term" value="P:intra-Golgi vesicle-mediated transport"/>
    <property type="evidence" value="ECO:0007669"/>
    <property type="project" value="TreeGrafter"/>
</dbReference>
<dbReference type="Gene3D" id="1.25.10.10">
    <property type="entry name" value="Leucine-rich Repeat Variant"/>
    <property type="match status" value="1"/>
</dbReference>
<gene>
    <name evidence="1" type="primary">gb22065</name>
    <name evidence="1" type="ORF">PR202_gb22065</name>
</gene>
<reference evidence="1" key="1">
    <citation type="journal article" date="2018" name="DNA Res.">
        <title>Multiple hybrid de novo genome assembly of finger millet, an orphan allotetraploid crop.</title>
        <authorList>
            <person name="Hatakeyama M."/>
            <person name="Aluri S."/>
            <person name="Balachadran M.T."/>
            <person name="Sivarajan S.R."/>
            <person name="Patrignani A."/>
            <person name="Gruter S."/>
            <person name="Poveda L."/>
            <person name="Shimizu-Inatsugi R."/>
            <person name="Baeten J."/>
            <person name="Francoijs K.J."/>
            <person name="Nataraja K.N."/>
            <person name="Reddy Y.A.N."/>
            <person name="Phadnis S."/>
            <person name="Ravikumar R.L."/>
            <person name="Schlapbach R."/>
            <person name="Sreeman S.M."/>
            <person name="Shimizu K.K."/>
        </authorList>
    </citation>
    <scope>NUCLEOTIDE SEQUENCE</scope>
</reference>
<accession>A0AAV5FES0</accession>
<keyword evidence="2" id="KW-1185">Reference proteome</keyword>
<protein>
    <submittedName>
        <fullName evidence="1">Uncharacterized protein</fullName>
    </submittedName>
</protein>
<proteinExistence type="predicted"/>
<sequence>MNWGLDPNPIPLLMPVDDLRRPITAYWIMDELAGGDAAAKVSAMKRAITILVNGDSFSFRELADAIVIHVLPCEDRTLQKLLLLYLEIVITDHRNDHVRCDTLRFLGRIKDTLLLEPLVPSVLANLDHLHAFVRRDAFSAVYAFCRLRKPGDGGGKLLPGATDIG</sequence>
<name>A0AAV5FES0_ELECO</name>
<organism evidence="1 2">
    <name type="scientific">Eleusine coracana subsp. coracana</name>
    <dbReference type="NCBI Taxonomy" id="191504"/>
    <lineage>
        <taxon>Eukaryota</taxon>
        <taxon>Viridiplantae</taxon>
        <taxon>Streptophyta</taxon>
        <taxon>Embryophyta</taxon>
        <taxon>Tracheophyta</taxon>
        <taxon>Spermatophyta</taxon>
        <taxon>Magnoliopsida</taxon>
        <taxon>Liliopsida</taxon>
        <taxon>Poales</taxon>
        <taxon>Poaceae</taxon>
        <taxon>PACMAD clade</taxon>
        <taxon>Chloridoideae</taxon>
        <taxon>Cynodonteae</taxon>
        <taxon>Eleusininae</taxon>
        <taxon>Eleusine</taxon>
    </lineage>
</organism>
<dbReference type="SUPFAM" id="SSF48371">
    <property type="entry name" value="ARM repeat"/>
    <property type="match status" value="1"/>
</dbReference>
<dbReference type="PANTHER" id="PTHR10635">
    <property type="entry name" value="COATOMER SUBUNIT BETA"/>
    <property type="match status" value="1"/>
</dbReference>
<dbReference type="Proteomes" id="UP001054889">
    <property type="component" value="Unassembled WGS sequence"/>
</dbReference>
<dbReference type="InterPro" id="IPR011989">
    <property type="entry name" value="ARM-like"/>
</dbReference>
<dbReference type="InterPro" id="IPR016460">
    <property type="entry name" value="COPB1"/>
</dbReference>
<dbReference type="GO" id="GO:0030126">
    <property type="term" value="C:COPI vesicle coat"/>
    <property type="evidence" value="ECO:0007669"/>
    <property type="project" value="TreeGrafter"/>
</dbReference>
<dbReference type="EMBL" id="BQKI01000084">
    <property type="protein sequence ID" value="GJN33461.1"/>
    <property type="molecule type" value="Genomic_DNA"/>
</dbReference>
<dbReference type="AlphaFoldDB" id="A0AAV5FES0"/>
<comment type="caution">
    <text evidence="1">The sequence shown here is derived from an EMBL/GenBank/DDBJ whole genome shotgun (WGS) entry which is preliminary data.</text>
</comment>
<reference evidence="1" key="2">
    <citation type="submission" date="2021-12" db="EMBL/GenBank/DDBJ databases">
        <title>Resequencing data analysis of finger millet.</title>
        <authorList>
            <person name="Hatakeyama M."/>
            <person name="Aluri S."/>
            <person name="Balachadran M.T."/>
            <person name="Sivarajan S.R."/>
            <person name="Poveda L."/>
            <person name="Shimizu-Inatsugi R."/>
            <person name="Schlapbach R."/>
            <person name="Sreeman S.M."/>
            <person name="Shimizu K.K."/>
        </authorList>
    </citation>
    <scope>NUCLEOTIDE SEQUENCE</scope>
</reference>
<evidence type="ECO:0000313" key="2">
    <source>
        <dbReference type="Proteomes" id="UP001054889"/>
    </source>
</evidence>
<dbReference type="InterPro" id="IPR016024">
    <property type="entry name" value="ARM-type_fold"/>
</dbReference>
<dbReference type="GO" id="GO:0006888">
    <property type="term" value="P:endoplasmic reticulum to Golgi vesicle-mediated transport"/>
    <property type="evidence" value="ECO:0007669"/>
    <property type="project" value="TreeGrafter"/>
</dbReference>
<evidence type="ECO:0000313" key="1">
    <source>
        <dbReference type="EMBL" id="GJN33461.1"/>
    </source>
</evidence>